<dbReference type="NCBIfam" id="NF003816">
    <property type="entry name" value="PRK05406.1-5"/>
    <property type="match status" value="1"/>
</dbReference>
<comment type="caution">
    <text evidence="1">The sequence shown here is derived from an EMBL/GenBank/DDBJ whole genome shotgun (WGS) entry which is preliminary data.</text>
</comment>
<dbReference type="PANTHER" id="PTHR30292">
    <property type="entry name" value="UNCHARACTERIZED PROTEIN YBGL-RELATED"/>
    <property type="match status" value="1"/>
</dbReference>
<dbReference type="InterPro" id="IPR011330">
    <property type="entry name" value="Glyco_hydro/deAcase_b/a-brl"/>
</dbReference>
<dbReference type="Gene3D" id="3.20.20.370">
    <property type="entry name" value="Glycoside hydrolase/deacetylase"/>
    <property type="match status" value="1"/>
</dbReference>
<dbReference type="EMBL" id="AJWN02000070">
    <property type="protein sequence ID" value="OEE60052.1"/>
    <property type="molecule type" value="Genomic_DNA"/>
</dbReference>
<dbReference type="PANTHER" id="PTHR30292:SF0">
    <property type="entry name" value="5-OXOPROLINASE SUBUNIT A"/>
    <property type="match status" value="1"/>
</dbReference>
<dbReference type="RefSeq" id="WP_016962400.1">
    <property type="nucleotide sequence ID" value="NZ_AJWN02000070.1"/>
</dbReference>
<accession>A0A1E5C4D6</accession>
<evidence type="ECO:0008006" key="3">
    <source>
        <dbReference type="Google" id="ProtNLM"/>
    </source>
</evidence>
<reference evidence="1 2" key="1">
    <citation type="journal article" date="2012" name="Science">
        <title>Ecological populations of bacteria act as socially cohesive units of antibiotic production and resistance.</title>
        <authorList>
            <person name="Cordero O.X."/>
            <person name="Wildschutte H."/>
            <person name="Kirkup B."/>
            <person name="Proehl S."/>
            <person name="Ngo L."/>
            <person name="Hussain F."/>
            <person name="Le Roux F."/>
            <person name="Mincer T."/>
            <person name="Polz M.F."/>
        </authorList>
    </citation>
    <scope>NUCLEOTIDE SEQUENCE [LARGE SCALE GENOMIC DNA]</scope>
    <source>
        <strain evidence="1 2">FF-454</strain>
    </source>
</reference>
<dbReference type="AlphaFoldDB" id="A0A1E5C4D6"/>
<dbReference type="Proteomes" id="UP000095039">
    <property type="component" value="Unassembled WGS sequence"/>
</dbReference>
<organism evidence="1 2">
    <name type="scientific">Enterovibrio norvegicus FF-454</name>
    <dbReference type="NCBI Taxonomy" id="1185651"/>
    <lineage>
        <taxon>Bacteria</taxon>
        <taxon>Pseudomonadati</taxon>
        <taxon>Pseudomonadota</taxon>
        <taxon>Gammaproteobacteria</taxon>
        <taxon>Vibrionales</taxon>
        <taxon>Vibrionaceae</taxon>
        <taxon>Enterovibrio</taxon>
    </lineage>
</organism>
<proteinExistence type="predicted"/>
<evidence type="ECO:0000313" key="2">
    <source>
        <dbReference type="Proteomes" id="UP000095039"/>
    </source>
</evidence>
<dbReference type="InterPro" id="IPR005501">
    <property type="entry name" value="LamB/YcsF/PxpA-like"/>
</dbReference>
<dbReference type="GO" id="GO:0005975">
    <property type="term" value="P:carbohydrate metabolic process"/>
    <property type="evidence" value="ECO:0007669"/>
    <property type="project" value="InterPro"/>
</dbReference>
<keyword evidence="2" id="KW-1185">Reference proteome</keyword>
<gene>
    <name evidence="1" type="ORF">A1OK_12125</name>
</gene>
<protein>
    <recommendedName>
        <fullName evidence="3">Lactam utilization protein LamB</fullName>
    </recommendedName>
</protein>
<dbReference type="NCBIfam" id="NF003814">
    <property type="entry name" value="PRK05406.1-3"/>
    <property type="match status" value="1"/>
</dbReference>
<name>A0A1E5C4D6_9GAMM</name>
<dbReference type="Pfam" id="PF03746">
    <property type="entry name" value="LamB_YcsF"/>
    <property type="match status" value="1"/>
</dbReference>
<evidence type="ECO:0000313" key="1">
    <source>
        <dbReference type="EMBL" id="OEE60052.1"/>
    </source>
</evidence>
<sequence length="246" mass="26801">MKLNCDMGESFGAWTMGKDAEVMPCIDMASIACGFHASDPVIMRNTVALAREHGVSIGAHPSYPDLLGFGRRKFDCTDEELYAWLGYQLGALKGICRQQCAIVDYVKPHGALYNTMMKDMKVLRTVMRAVKDTAPGCPLVVMAIPHRDTINNLAEEIGIELLFEAFSDRAYDDEGFLVDRRIDGAVHGSAEAILRQVQQITEQGTVTTLSGKTLKVDADTLCIHGDGPHASAVAQALGLWRANGKN</sequence>
<dbReference type="CDD" id="cd10787">
    <property type="entry name" value="LamB_YcsF_like"/>
    <property type="match status" value="1"/>
</dbReference>
<dbReference type="SUPFAM" id="SSF88713">
    <property type="entry name" value="Glycoside hydrolase/deacetylase"/>
    <property type="match status" value="1"/>
</dbReference>